<feature type="signal peptide" evidence="1">
    <location>
        <begin position="1"/>
        <end position="24"/>
    </location>
</feature>
<evidence type="ECO:0000313" key="3">
    <source>
        <dbReference type="Proteomes" id="UP000034034"/>
    </source>
</evidence>
<keyword evidence="1" id="KW-0732">Signal</keyword>
<accession>A0A0F7FYQ6</accession>
<dbReference type="STRING" id="408015.SXIM_45400"/>
<dbReference type="PANTHER" id="PTHR43649">
    <property type="entry name" value="ARABINOSE-BINDING PROTEIN-RELATED"/>
    <property type="match status" value="1"/>
</dbReference>
<dbReference type="PROSITE" id="PS51257">
    <property type="entry name" value="PROKAR_LIPOPROTEIN"/>
    <property type="match status" value="1"/>
</dbReference>
<dbReference type="AlphaFoldDB" id="A0A0F7FYQ6"/>
<dbReference type="EMBL" id="CP009922">
    <property type="protein sequence ID" value="AKG45924.1"/>
    <property type="molecule type" value="Genomic_DNA"/>
</dbReference>
<name>A0A0F7FYQ6_9ACTN</name>
<dbReference type="Proteomes" id="UP000034034">
    <property type="component" value="Chromosome"/>
</dbReference>
<dbReference type="PANTHER" id="PTHR43649:SF12">
    <property type="entry name" value="DIACETYLCHITOBIOSE BINDING PROTEIN DASA"/>
    <property type="match status" value="1"/>
</dbReference>
<proteinExistence type="predicted"/>
<dbReference type="InterPro" id="IPR050490">
    <property type="entry name" value="Bact_solute-bd_prot1"/>
</dbReference>
<organism evidence="2 3">
    <name type="scientific">Streptomyces xiamenensis</name>
    <dbReference type="NCBI Taxonomy" id="408015"/>
    <lineage>
        <taxon>Bacteria</taxon>
        <taxon>Bacillati</taxon>
        <taxon>Actinomycetota</taxon>
        <taxon>Actinomycetes</taxon>
        <taxon>Kitasatosporales</taxon>
        <taxon>Streptomycetaceae</taxon>
        <taxon>Streptomyces</taxon>
    </lineage>
</organism>
<dbReference type="HOGENOM" id="CLU_031285_10_5_11"/>
<dbReference type="Pfam" id="PF01547">
    <property type="entry name" value="SBP_bac_1"/>
    <property type="match status" value="1"/>
</dbReference>
<dbReference type="PATRIC" id="fig|408015.6.peg.4596"/>
<dbReference type="SUPFAM" id="SSF53850">
    <property type="entry name" value="Periplasmic binding protein-like II"/>
    <property type="match status" value="1"/>
</dbReference>
<protein>
    <submittedName>
        <fullName evidence="2">Sugar ABC transporter substrate-binding protein</fullName>
    </submittedName>
</protein>
<sequence length="427" mass="45018">MKPSMSRPMAAATLAGLLTLTACGGSGSGGDPDAPVSLRVAVWTANDDHLALFDEIADAYIAEHPRVEKITFDPLPFDGYTTALTTQIAGGNAPDLAWIFESSAPDFVSSGALVPLDEVLTGTEGYAFEDLLPATTELWREDDQLFAYPFSTSPFAVFANLDLLAEAGVPAPGEMTGAGEWTWDEVIGAASTVAGQTGASGMVIRDFDYTGWDYLATLWTGWDAQAWDESSQCGFDRPEMVGAMTFLHEAVFERGAMPGPGTSADFFAGEAAYTVTQISRASLLEEAGFAWDMVPLPAGPAGEYAVIGQAGLGVLRVGDHPEIAADFLAHFTAPENSARLAEYFPPPRESQLTAETLAQTNPLLSAEQLQDTVVAGIAGGVVKPSHLGQEQIAQTVRAQLDALWKPGADVPAVLGDVCASVQPLLDR</sequence>
<evidence type="ECO:0000256" key="1">
    <source>
        <dbReference type="SAM" id="SignalP"/>
    </source>
</evidence>
<dbReference type="Gene3D" id="3.40.190.10">
    <property type="entry name" value="Periplasmic binding protein-like II"/>
    <property type="match status" value="1"/>
</dbReference>
<feature type="chain" id="PRO_5038740666" evidence="1">
    <location>
        <begin position="25"/>
        <end position="427"/>
    </location>
</feature>
<dbReference type="KEGG" id="sxi:SXIM_45400"/>
<keyword evidence="3" id="KW-1185">Reference proteome</keyword>
<reference evidence="2" key="1">
    <citation type="submission" date="2019-08" db="EMBL/GenBank/DDBJ databases">
        <title>Complete genome sequence of a mangrove-derived Streptomyces xiamenensis.</title>
        <authorList>
            <person name="Xu J."/>
        </authorList>
    </citation>
    <scope>NUCLEOTIDE SEQUENCE</scope>
    <source>
        <strain evidence="2">318</strain>
    </source>
</reference>
<gene>
    <name evidence="2" type="ORF">SXIM_45400</name>
</gene>
<dbReference type="InterPro" id="IPR006059">
    <property type="entry name" value="SBP"/>
</dbReference>
<evidence type="ECO:0000313" key="2">
    <source>
        <dbReference type="EMBL" id="AKG45924.1"/>
    </source>
</evidence>